<proteinExistence type="predicted"/>
<dbReference type="KEGG" id="bsto:C0V70_04850"/>
<evidence type="ECO:0000313" key="2">
    <source>
        <dbReference type="EMBL" id="AUN97447.1"/>
    </source>
</evidence>
<sequence length="70" mass="8251">MNIVKENNRQRGLDKNLQDDWIPDQQRKSNATSKEMPEYGGDLKRKDTLRNNPKNPSSQKDPNNWKKKNV</sequence>
<feature type="compositionally biased region" description="Polar residues" evidence="1">
    <location>
        <begin position="50"/>
        <end position="62"/>
    </location>
</feature>
<dbReference type="EMBL" id="CP025704">
    <property type="protein sequence ID" value="AUN97447.1"/>
    <property type="molecule type" value="Genomic_DNA"/>
</dbReference>
<keyword evidence="3" id="KW-1185">Reference proteome</keyword>
<protein>
    <submittedName>
        <fullName evidence="2">Uncharacterized protein</fullName>
    </submittedName>
</protein>
<feature type="compositionally biased region" description="Basic and acidic residues" evidence="1">
    <location>
        <begin position="1"/>
        <end position="18"/>
    </location>
</feature>
<name>A0A2K9NPL6_BACTC</name>
<gene>
    <name evidence="2" type="ORF">C0V70_04850</name>
</gene>
<dbReference type="AlphaFoldDB" id="A0A2K9NPL6"/>
<organism evidence="2 3">
    <name type="scientific">Bacteriovorax stolpii</name>
    <name type="common">Bdellovibrio stolpii</name>
    <dbReference type="NCBI Taxonomy" id="960"/>
    <lineage>
        <taxon>Bacteria</taxon>
        <taxon>Pseudomonadati</taxon>
        <taxon>Bdellovibrionota</taxon>
        <taxon>Bacteriovoracia</taxon>
        <taxon>Bacteriovoracales</taxon>
        <taxon>Bacteriovoracaceae</taxon>
        <taxon>Bacteriovorax</taxon>
    </lineage>
</organism>
<accession>A0A2K9NPL6</accession>
<feature type="region of interest" description="Disordered" evidence="1">
    <location>
        <begin position="1"/>
        <end position="70"/>
    </location>
</feature>
<feature type="compositionally biased region" description="Basic and acidic residues" evidence="1">
    <location>
        <begin position="35"/>
        <end position="49"/>
    </location>
</feature>
<dbReference type="RefSeq" id="WP_102242742.1">
    <property type="nucleotide sequence ID" value="NZ_CP025704.1"/>
</dbReference>
<dbReference type="Proteomes" id="UP000235584">
    <property type="component" value="Chromosome"/>
</dbReference>
<reference evidence="2 3" key="1">
    <citation type="submission" date="2018-01" db="EMBL/GenBank/DDBJ databases">
        <title>Complete genome sequence of Bacteriovorax stolpii DSM12778.</title>
        <authorList>
            <person name="Tang B."/>
            <person name="Chang J."/>
        </authorList>
    </citation>
    <scope>NUCLEOTIDE SEQUENCE [LARGE SCALE GENOMIC DNA]</scope>
    <source>
        <strain evidence="2 3">DSM 12778</strain>
    </source>
</reference>
<evidence type="ECO:0000313" key="3">
    <source>
        <dbReference type="Proteomes" id="UP000235584"/>
    </source>
</evidence>
<evidence type="ECO:0000256" key="1">
    <source>
        <dbReference type="SAM" id="MobiDB-lite"/>
    </source>
</evidence>